<dbReference type="AlphaFoldDB" id="A0A9P6L8T9"/>
<evidence type="ECO:0000313" key="1">
    <source>
        <dbReference type="EMBL" id="KAF9787515.1"/>
    </source>
</evidence>
<dbReference type="Proteomes" id="UP000736335">
    <property type="component" value="Unassembled WGS sequence"/>
</dbReference>
<protein>
    <submittedName>
        <fullName evidence="1">Uncharacterized protein</fullName>
    </submittedName>
</protein>
<evidence type="ECO:0000313" key="2">
    <source>
        <dbReference type="Proteomes" id="UP000736335"/>
    </source>
</evidence>
<dbReference type="EMBL" id="WIUZ02000005">
    <property type="protein sequence ID" value="KAF9787515.1"/>
    <property type="molecule type" value="Genomic_DNA"/>
</dbReference>
<comment type="caution">
    <text evidence="1">The sequence shown here is derived from an EMBL/GenBank/DDBJ whole genome shotgun (WGS) entry which is preliminary data.</text>
</comment>
<proteinExistence type="predicted"/>
<keyword evidence="2" id="KW-1185">Reference proteome</keyword>
<name>A0A9P6L8T9_9AGAM</name>
<accession>A0A9P6L8T9</accession>
<reference evidence="1" key="1">
    <citation type="journal article" date="2020" name="Nat. Commun.">
        <title>Large-scale genome sequencing of mycorrhizal fungi provides insights into the early evolution of symbiotic traits.</title>
        <authorList>
            <person name="Miyauchi S."/>
            <person name="Kiss E."/>
            <person name="Kuo A."/>
            <person name="Drula E."/>
            <person name="Kohler A."/>
            <person name="Sanchez-Garcia M."/>
            <person name="Morin E."/>
            <person name="Andreopoulos B."/>
            <person name="Barry K.W."/>
            <person name="Bonito G."/>
            <person name="Buee M."/>
            <person name="Carver A."/>
            <person name="Chen C."/>
            <person name="Cichocki N."/>
            <person name="Clum A."/>
            <person name="Culley D."/>
            <person name="Crous P.W."/>
            <person name="Fauchery L."/>
            <person name="Girlanda M."/>
            <person name="Hayes R.D."/>
            <person name="Keri Z."/>
            <person name="LaButti K."/>
            <person name="Lipzen A."/>
            <person name="Lombard V."/>
            <person name="Magnuson J."/>
            <person name="Maillard F."/>
            <person name="Murat C."/>
            <person name="Nolan M."/>
            <person name="Ohm R.A."/>
            <person name="Pangilinan J."/>
            <person name="Pereira M.F."/>
            <person name="Perotto S."/>
            <person name="Peter M."/>
            <person name="Pfister S."/>
            <person name="Riley R."/>
            <person name="Sitrit Y."/>
            <person name="Stielow J.B."/>
            <person name="Szollosi G."/>
            <person name="Zifcakova L."/>
            <person name="Stursova M."/>
            <person name="Spatafora J.W."/>
            <person name="Tedersoo L."/>
            <person name="Vaario L.M."/>
            <person name="Yamada A."/>
            <person name="Yan M."/>
            <person name="Wang P."/>
            <person name="Xu J."/>
            <person name="Bruns T."/>
            <person name="Baldrian P."/>
            <person name="Vilgalys R."/>
            <person name="Dunand C."/>
            <person name="Henrissat B."/>
            <person name="Grigoriev I.V."/>
            <person name="Hibbett D."/>
            <person name="Nagy L.G."/>
            <person name="Martin F.M."/>
        </authorList>
    </citation>
    <scope>NUCLEOTIDE SEQUENCE</scope>
    <source>
        <strain evidence="1">UH-Tt-Lm1</strain>
    </source>
</reference>
<reference evidence="1" key="2">
    <citation type="submission" date="2020-11" db="EMBL/GenBank/DDBJ databases">
        <authorList>
            <consortium name="DOE Joint Genome Institute"/>
            <person name="Kuo A."/>
            <person name="Miyauchi S."/>
            <person name="Kiss E."/>
            <person name="Drula E."/>
            <person name="Kohler A."/>
            <person name="Sanchez-Garcia M."/>
            <person name="Andreopoulos B."/>
            <person name="Barry K.W."/>
            <person name="Bonito G."/>
            <person name="Buee M."/>
            <person name="Carver A."/>
            <person name="Chen C."/>
            <person name="Cichocki N."/>
            <person name="Clum A."/>
            <person name="Culley D."/>
            <person name="Crous P.W."/>
            <person name="Fauchery L."/>
            <person name="Girlanda M."/>
            <person name="Hayes R."/>
            <person name="Keri Z."/>
            <person name="Labutti K."/>
            <person name="Lipzen A."/>
            <person name="Lombard V."/>
            <person name="Magnuson J."/>
            <person name="Maillard F."/>
            <person name="Morin E."/>
            <person name="Murat C."/>
            <person name="Nolan M."/>
            <person name="Ohm R."/>
            <person name="Pangilinan J."/>
            <person name="Pereira M."/>
            <person name="Perotto S."/>
            <person name="Peter M."/>
            <person name="Riley R."/>
            <person name="Sitrit Y."/>
            <person name="Stielow B."/>
            <person name="Szollosi G."/>
            <person name="Zifcakova L."/>
            <person name="Stursova M."/>
            <person name="Spatafora J.W."/>
            <person name="Tedersoo L."/>
            <person name="Vaario L.-M."/>
            <person name="Yamada A."/>
            <person name="Yan M."/>
            <person name="Wang P."/>
            <person name="Xu J."/>
            <person name="Bruns T."/>
            <person name="Baldrian P."/>
            <person name="Vilgalys R."/>
            <person name="Henrissat B."/>
            <person name="Grigoriev I.V."/>
            <person name="Hibbett D."/>
            <person name="Nagy L.G."/>
            <person name="Martin F.M."/>
        </authorList>
    </citation>
    <scope>NUCLEOTIDE SEQUENCE</scope>
    <source>
        <strain evidence="1">UH-Tt-Lm1</strain>
    </source>
</reference>
<gene>
    <name evidence="1" type="ORF">BJ322DRAFT_729624</name>
</gene>
<organism evidence="1 2">
    <name type="scientific">Thelephora terrestris</name>
    <dbReference type="NCBI Taxonomy" id="56493"/>
    <lineage>
        <taxon>Eukaryota</taxon>
        <taxon>Fungi</taxon>
        <taxon>Dikarya</taxon>
        <taxon>Basidiomycota</taxon>
        <taxon>Agaricomycotina</taxon>
        <taxon>Agaricomycetes</taxon>
        <taxon>Thelephorales</taxon>
        <taxon>Thelephoraceae</taxon>
        <taxon>Thelephora</taxon>
    </lineage>
</organism>
<sequence length="158" mass="18232">MLLLHLQDQQLTSVLPPSDFFNILQRLLAHFPRYLDLDRSLRLSPLPLEMNITKSFTLVFDLFLCAFPIIFISRTGTSMDSFYGFKHRSFSSLSDNPPVFLRLWYIHALGFVGMGDLITRDQVPVIYPCQHWEEHNGFARSSARQISLVPDRSINSLS</sequence>